<dbReference type="Proteomes" id="UP000887578">
    <property type="component" value="Unplaced"/>
</dbReference>
<proteinExistence type="predicted"/>
<organism evidence="1 2">
    <name type="scientific">Panagrolaimus davidi</name>
    <dbReference type="NCBI Taxonomy" id="227884"/>
    <lineage>
        <taxon>Eukaryota</taxon>
        <taxon>Metazoa</taxon>
        <taxon>Ecdysozoa</taxon>
        <taxon>Nematoda</taxon>
        <taxon>Chromadorea</taxon>
        <taxon>Rhabditida</taxon>
        <taxon>Tylenchina</taxon>
        <taxon>Panagrolaimomorpha</taxon>
        <taxon>Panagrolaimoidea</taxon>
        <taxon>Panagrolaimidae</taxon>
        <taxon>Panagrolaimus</taxon>
    </lineage>
</organism>
<reference evidence="2" key="1">
    <citation type="submission" date="2022-11" db="UniProtKB">
        <authorList>
            <consortium name="WormBaseParasite"/>
        </authorList>
    </citation>
    <scope>IDENTIFICATION</scope>
</reference>
<dbReference type="WBParaSite" id="PDA_v2.g1935.t1">
    <property type="protein sequence ID" value="PDA_v2.g1935.t1"/>
    <property type="gene ID" value="PDA_v2.g1935"/>
</dbReference>
<protein>
    <submittedName>
        <fullName evidence="2">Uncharacterized protein</fullName>
    </submittedName>
</protein>
<dbReference type="AlphaFoldDB" id="A0A914PLK8"/>
<evidence type="ECO:0000313" key="1">
    <source>
        <dbReference type="Proteomes" id="UP000887578"/>
    </source>
</evidence>
<evidence type="ECO:0000313" key="2">
    <source>
        <dbReference type="WBParaSite" id="PDA_v2.g1935.t1"/>
    </source>
</evidence>
<sequence>MNRIFSFFAQYLSKVFGDNSPEVSTSHIKENPMEFKSKVCEFENYLSHMPLLEEHQKELSQIWSTLEPNSIITGRRTMRRLSEKSNHVYTLKKIKVGENEYYILHQPYSIKDQMNYHSDDDKKLEQVYATLTQSLSKTPYTGYFFELMNHGKFTFYYTSEIDAHWNSQKFEIKTCKDKGKYIPYYHNAYRAAIQCFYSDIKECIYGFYNDTHVTLKLFTYAQLIQIAKNRGWNIEHAKGMFHSNAEKIIKFIKENDHKMLNKTVEIRTKNNEMVFEIQD</sequence>
<name>A0A914PLK8_9BILA</name>
<accession>A0A914PLK8</accession>
<keyword evidence="1" id="KW-1185">Reference proteome</keyword>